<dbReference type="OrthoDB" id="770116at2759"/>
<comment type="caution">
    <text evidence="2">The sequence shown here is derived from an EMBL/GenBank/DDBJ whole genome shotgun (WGS) entry which is preliminary data.</text>
</comment>
<evidence type="ECO:0000313" key="2">
    <source>
        <dbReference type="EMBL" id="TXG71834.1"/>
    </source>
</evidence>
<dbReference type="AlphaFoldDB" id="A0A5C7ISM2"/>
<proteinExistence type="predicted"/>
<feature type="compositionally biased region" description="Low complexity" evidence="1">
    <location>
        <begin position="144"/>
        <end position="158"/>
    </location>
</feature>
<dbReference type="GO" id="GO:0016071">
    <property type="term" value="P:mRNA metabolic process"/>
    <property type="evidence" value="ECO:0007669"/>
    <property type="project" value="UniProtKB-ARBA"/>
</dbReference>
<gene>
    <name evidence="2" type="ORF">EZV62_000413</name>
</gene>
<protein>
    <submittedName>
        <fullName evidence="2">Uncharacterized protein</fullName>
    </submittedName>
</protein>
<dbReference type="PANTHER" id="PTHR33670:SF1">
    <property type="entry name" value="OS09G0416300 PROTEIN"/>
    <property type="match status" value="1"/>
</dbReference>
<feature type="region of interest" description="Disordered" evidence="1">
    <location>
        <begin position="141"/>
        <end position="169"/>
    </location>
</feature>
<dbReference type="PANTHER" id="PTHR33670">
    <property type="entry name" value="SPLICING FACTOR, PROLINE- AND GLUTAMINE-RICH-LIKE"/>
    <property type="match status" value="1"/>
</dbReference>
<name>A0A5C7ISM2_9ROSI</name>
<accession>A0A5C7ISM2</accession>
<dbReference type="InterPro" id="IPR028322">
    <property type="entry name" value="PNRC-like_rgn"/>
</dbReference>
<dbReference type="EMBL" id="VAHF01000001">
    <property type="protein sequence ID" value="TXG71834.1"/>
    <property type="molecule type" value="Genomic_DNA"/>
</dbReference>
<dbReference type="Pfam" id="PF15365">
    <property type="entry name" value="PNRC"/>
    <property type="match status" value="1"/>
</dbReference>
<dbReference type="Proteomes" id="UP000323000">
    <property type="component" value="Chromosome 1"/>
</dbReference>
<sequence>MGTEVLRPQDCLIQRIRVSSPGGLFSRRRNYYGSNNPNSYYNYNYNISHHQNNINSNVRTTNRKPAVRHERPDQRRHQRAQSEPSVSRRSVYDDNSSAKRSSSDDSMKVSILRRGESLDSKIKSSGSADAGRFSPAAMYAGSGFAVSPAPSSLPLPSFSKKKQTSIDDSATRDIKRLLRLDL</sequence>
<evidence type="ECO:0000256" key="1">
    <source>
        <dbReference type="SAM" id="MobiDB-lite"/>
    </source>
</evidence>
<organism evidence="2 3">
    <name type="scientific">Acer yangbiense</name>
    <dbReference type="NCBI Taxonomy" id="1000413"/>
    <lineage>
        <taxon>Eukaryota</taxon>
        <taxon>Viridiplantae</taxon>
        <taxon>Streptophyta</taxon>
        <taxon>Embryophyta</taxon>
        <taxon>Tracheophyta</taxon>
        <taxon>Spermatophyta</taxon>
        <taxon>Magnoliopsida</taxon>
        <taxon>eudicotyledons</taxon>
        <taxon>Gunneridae</taxon>
        <taxon>Pentapetalae</taxon>
        <taxon>rosids</taxon>
        <taxon>malvids</taxon>
        <taxon>Sapindales</taxon>
        <taxon>Sapindaceae</taxon>
        <taxon>Hippocastanoideae</taxon>
        <taxon>Acereae</taxon>
        <taxon>Acer</taxon>
    </lineage>
</organism>
<evidence type="ECO:0000313" key="3">
    <source>
        <dbReference type="Proteomes" id="UP000323000"/>
    </source>
</evidence>
<reference evidence="3" key="1">
    <citation type="journal article" date="2019" name="Gigascience">
        <title>De novo genome assembly of the endangered Acer yangbiense, a plant species with extremely small populations endemic to Yunnan Province, China.</title>
        <authorList>
            <person name="Yang J."/>
            <person name="Wariss H.M."/>
            <person name="Tao L."/>
            <person name="Zhang R."/>
            <person name="Yun Q."/>
            <person name="Hollingsworth P."/>
            <person name="Dao Z."/>
            <person name="Luo G."/>
            <person name="Guo H."/>
            <person name="Ma Y."/>
            <person name="Sun W."/>
        </authorList>
    </citation>
    <scope>NUCLEOTIDE SEQUENCE [LARGE SCALE GENOMIC DNA]</scope>
    <source>
        <strain evidence="3">cv. Malutang</strain>
    </source>
</reference>
<feature type="region of interest" description="Disordered" evidence="1">
    <location>
        <begin position="55"/>
        <end position="108"/>
    </location>
</feature>
<keyword evidence="3" id="KW-1185">Reference proteome</keyword>